<proteinExistence type="predicted"/>
<keyword evidence="1" id="KW-0812">Transmembrane</keyword>
<feature type="transmembrane region" description="Helical" evidence="1">
    <location>
        <begin position="12"/>
        <end position="30"/>
    </location>
</feature>
<gene>
    <name evidence="2" type="ORF">C1645_781059</name>
</gene>
<comment type="caution">
    <text evidence="2">The sequence shown here is derived from an EMBL/GenBank/DDBJ whole genome shotgun (WGS) entry which is preliminary data.</text>
</comment>
<evidence type="ECO:0000256" key="1">
    <source>
        <dbReference type="SAM" id="Phobius"/>
    </source>
</evidence>
<dbReference type="Proteomes" id="UP000265703">
    <property type="component" value="Unassembled WGS sequence"/>
</dbReference>
<reference evidence="2 3" key="1">
    <citation type="submission" date="2018-06" db="EMBL/GenBank/DDBJ databases">
        <title>Comparative genomics reveals the genomic features of Rhizophagus irregularis, R. cerebriforme, R. diaphanum and Gigaspora rosea, and their symbiotic lifestyle signature.</title>
        <authorList>
            <person name="Morin E."/>
            <person name="San Clemente H."/>
            <person name="Chen E.C.H."/>
            <person name="De La Providencia I."/>
            <person name="Hainaut M."/>
            <person name="Kuo A."/>
            <person name="Kohler A."/>
            <person name="Murat C."/>
            <person name="Tang N."/>
            <person name="Roy S."/>
            <person name="Loubradou J."/>
            <person name="Henrissat B."/>
            <person name="Grigoriev I.V."/>
            <person name="Corradi N."/>
            <person name="Roux C."/>
            <person name="Martin F.M."/>
        </authorList>
    </citation>
    <scope>NUCLEOTIDE SEQUENCE [LARGE SCALE GENOMIC DNA]</scope>
    <source>
        <strain evidence="2 3">DAOM 227022</strain>
    </source>
</reference>
<keyword evidence="1" id="KW-0472">Membrane</keyword>
<sequence length="74" mass="9162">MNQYLLSKSDPLCKHNSIIIILIVFVYLIKKKYFSFFFYIYCRQATQYYCVTFLLFNKYKNYYCNCIQQIKHLL</sequence>
<name>A0A397SPG6_9GLOM</name>
<evidence type="ECO:0000313" key="3">
    <source>
        <dbReference type="Proteomes" id="UP000265703"/>
    </source>
</evidence>
<keyword evidence="3" id="KW-1185">Reference proteome</keyword>
<protein>
    <submittedName>
        <fullName evidence="2">Uncharacterized protein</fullName>
    </submittedName>
</protein>
<keyword evidence="1" id="KW-1133">Transmembrane helix</keyword>
<evidence type="ECO:0000313" key="2">
    <source>
        <dbReference type="EMBL" id="RIA85837.1"/>
    </source>
</evidence>
<accession>A0A397SPG6</accession>
<feature type="transmembrane region" description="Helical" evidence="1">
    <location>
        <begin position="36"/>
        <end position="56"/>
    </location>
</feature>
<dbReference type="AlphaFoldDB" id="A0A397SPG6"/>
<organism evidence="2 3">
    <name type="scientific">Glomus cerebriforme</name>
    <dbReference type="NCBI Taxonomy" id="658196"/>
    <lineage>
        <taxon>Eukaryota</taxon>
        <taxon>Fungi</taxon>
        <taxon>Fungi incertae sedis</taxon>
        <taxon>Mucoromycota</taxon>
        <taxon>Glomeromycotina</taxon>
        <taxon>Glomeromycetes</taxon>
        <taxon>Glomerales</taxon>
        <taxon>Glomeraceae</taxon>
        <taxon>Glomus</taxon>
    </lineage>
</organism>
<dbReference type="EMBL" id="QKYT01000401">
    <property type="protein sequence ID" value="RIA85837.1"/>
    <property type="molecule type" value="Genomic_DNA"/>
</dbReference>